<dbReference type="OrthoDB" id="8399229at2"/>
<proteinExistence type="predicted"/>
<accession>A0A3R9AQN0</accession>
<organism evidence="2 3">
    <name type="scientific">Rhizobium pisi</name>
    <dbReference type="NCBI Taxonomy" id="574561"/>
    <lineage>
        <taxon>Bacteria</taxon>
        <taxon>Pseudomonadati</taxon>
        <taxon>Pseudomonadota</taxon>
        <taxon>Alphaproteobacteria</taxon>
        <taxon>Hyphomicrobiales</taxon>
        <taxon>Rhizobiaceae</taxon>
        <taxon>Rhizobium/Agrobacterium group</taxon>
        <taxon>Rhizobium</taxon>
    </lineage>
</organism>
<keyword evidence="4" id="KW-1185">Reference proteome</keyword>
<protein>
    <submittedName>
        <fullName evidence="2">Uncharacterized protein</fullName>
    </submittedName>
</protein>
<gene>
    <name evidence="2" type="ORF">EFD55_11090</name>
    <name evidence="1" type="ORF">FHS26_001934</name>
</gene>
<dbReference type="Proteomes" id="UP000277279">
    <property type="component" value="Unassembled WGS sequence"/>
</dbReference>
<dbReference type="RefSeq" id="WP_125845079.1">
    <property type="nucleotide sequence ID" value="NZ_JACHXH010000005.1"/>
</dbReference>
<reference evidence="2 3" key="1">
    <citation type="submission" date="2018-11" db="EMBL/GenBank/DDBJ databases">
        <authorList>
            <person name="Huo Y."/>
        </authorList>
    </citation>
    <scope>NUCLEOTIDE SEQUENCE [LARGE SCALE GENOMIC DNA]</scope>
    <source>
        <strain evidence="2 3">DSM 30132</strain>
    </source>
</reference>
<comment type="caution">
    <text evidence="2">The sequence shown here is derived from an EMBL/GenBank/DDBJ whole genome shotgun (WGS) entry which is preliminary data.</text>
</comment>
<evidence type="ECO:0000313" key="1">
    <source>
        <dbReference type="EMBL" id="MBB3134218.1"/>
    </source>
</evidence>
<sequence>MVRSNRREAGRRRLAMRLPQMRKLIMESRDPWLLELFEAYQMAVEARDLVRGQPVNAKLVREYDETCFEIEQHVIRAMEQPSYVQISK</sequence>
<evidence type="ECO:0000313" key="3">
    <source>
        <dbReference type="Proteomes" id="UP000277279"/>
    </source>
</evidence>
<dbReference type="EMBL" id="JACHXH010000005">
    <property type="protein sequence ID" value="MBB3134218.1"/>
    <property type="molecule type" value="Genomic_DNA"/>
</dbReference>
<name>A0A3R9AQN0_9HYPH</name>
<dbReference type="EMBL" id="RJJT01000006">
    <property type="protein sequence ID" value="RSB81169.1"/>
    <property type="molecule type" value="Genomic_DNA"/>
</dbReference>
<reference evidence="1 4" key="2">
    <citation type="submission" date="2020-08" db="EMBL/GenBank/DDBJ databases">
        <title>Genomic Encyclopedia of Type Strains, Phase III (KMG-III): the genomes of soil and plant-associated and newly described type strains.</title>
        <authorList>
            <person name="Whitman W."/>
        </authorList>
    </citation>
    <scope>NUCLEOTIDE SEQUENCE [LARGE SCALE GENOMIC DNA]</scope>
    <source>
        <strain evidence="1 4">CECT 4113</strain>
    </source>
</reference>
<dbReference type="Proteomes" id="UP000518315">
    <property type="component" value="Unassembled WGS sequence"/>
</dbReference>
<dbReference type="AlphaFoldDB" id="A0A3R9AQN0"/>
<evidence type="ECO:0000313" key="2">
    <source>
        <dbReference type="EMBL" id="RSB81169.1"/>
    </source>
</evidence>
<evidence type="ECO:0000313" key="4">
    <source>
        <dbReference type="Proteomes" id="UP000518315"/>
    </source>
</evidence>